<evidence type="ECO:0000313" key="16">
    <source>
        <dbReference type="Proteomes" id="UP000602076"/>
    </source>
</evidence>
<comment type="similarity">
    <text evidence="2">In the N-terminal section; belongs to the phytochrome family.</text>
</comment>
<keyword evidence="5" id="KW-0808">Transferase</keyword>
<dbReference type="Pfam" id="PF00512">
    <property type="entry name" value="HisKA"/>
    <property type="match status" value="1"/>
</dbReference>
<keyword evidence="12" id="KW-1133">Transmembrane helix</keyword>
<keyword evidence="12" id="KW-0812">Transmembrane</keyword>
<dbReference type="Gene3D" id="3.40.50.2300">
    <property type="match status" value="1"/>
</dbReference>
<feature type="transmembrane region" description="Helical" evidence="12">
    <location>
        <begin position="250"/>
        <end position="266"/>
    </location>
</feature>
<accession>A0A927CZ69</accession>
<keyword evidence="12" id="KW-0472">Membrane</keyword>
<feature type="transmembrane region" description="Helical" evidence="12">
    <location>
        <begin position="217"/>
        <end position="243"/>
    </location>
</feature>
<feature type="transmembrane region" description="Helical" evidence="12">
    <location>
        <begin position="21"/>
        <end position="43"/>
    </location>
</feature>
<dbReference type="SMART" id="SM00388">
    <property type="entry name" value="HisKA"/>
    <property type="match status" value="1"/>
</dbReference>
<evidence type="ECO:0000256" key="6">
    <source>
        <dbReference type="ARBA" id="ARBA00022741"/>
    </source>
</evidence>
<dbReference type="SMART" id="SM00448">
    <property type="entry name" value="REC"/>
    <property type="match status" value="1"/>
</dbReference>
<dbReference type="GO" id="GO:0005524">
    <property type="term" value="F:ATP binding"/>
    <property type="evidence" value="ECO:0007669"/>
    <property type="project" value="UniProtKB-KW"/>
</dbReference>
<name>A0A927CZ69_9BACI</name>
<evidence type="ECO:0000256" key="12">
    <source>
        <dbReference type="SAM" id="Phobius"/>
    </source>
</evidence>
<keyword evidence="16" id="KW-1185">Reference proteome</keyword>
<dbReference type="SUPFAM" id="SSF47384">
    <property type="entry name" value="Homodimeric domain of signal transducing histidine kinase"/>
    <property type="match status" value="1"/>
</dbReference>
<evidence type="ECO:0000256" key="1">
    <source>
        <dbReference type="ARBA" id="ARBA00000085"/>
    </source>
</evidence>
<dbReference type="SUPFAM" id="SSF49785">
    <property type="entry name" value="Galactose-binding domain-like"/>
    <property type="match status" value="1"/>
</dbReference>
<reference evidence="15" key="1">
    <citation type="submission" date="2020-09" db="EMBL/GenBank/DDBJ databases">
        <title>Bacillus faecalis sp. nov., a moderately halophilic bacterium isolated from cow faeces.</title>
        <authorList>
            <person name="Jiang L."/>
            <person name="Lee J."/>
        </authorList>
    </citation>
    <scope>NUCLEOTIDE SEQUENCE</scope>
    <source>
        <strain evidence="15">AGMB 02131</strain>
    </source>
</reference>
<dbReference type="CDD" id="cd00082">
    <property type="entry name" value="HisKA"/>
    <property type="match status" value="1"/>
</dbReference>
<dbReference type="Pfam" id="PF07695">
    <property type="entry name" value="7TMR-DISM_7TM"/>
    <property type="match status" value="1"/>
</dbReference>
<feature type="domain" description="Response regulatory" evidence="14">
    <location>
        <begin position="701"/>
        <end position="816"/>
    </location>
</feature>
<evidence type="ECO:0000256" key="4">
    <source>
        <dbReference type="ARBA" id="ARBA00022553"/>
    </source>
</evidence>
<dbReference type="PROSITE" id="PS50110">
    <property type="entry name" value="RESPONSE_REGULATORY"/>
    <property type="match status" value="1"/>
</dbReference>
<dbReference type="Gene3D" id="2.60.120.260">
    <property type="entry name" value="Galactose-binding domain-like"/>
    <property type="match status" value="1"/>
</dbReference>
<evidence type="ECO:0000256" key="10">
    <source>
        <dbReference type="ARBA" id="ARBA00074306"/>
    </source>
</evidence>
<dbReference type="Proteomes" id="UP000602076">
    <property type="component" value="Unassembled WGS sequence"/>
</dbReference>
<dbReference type="InterPro" id="IPR011623">
    <property type="entry name" value="7TMR_DISM_rcpt_extracell_dom1"/>
</dbReference>
<evidence type="ECO:0000256" key="9">
    <source>
        <dbReference type="ARBA" id="ARBA00023012"/>
    </source>
</evidence>
<evidence type="ECO:0000256" key="2">
    <source>
        <dbReference type="ARBA" id="ARBA00006402"/>
    </source>
</evidence>
<dbReference type="Pfam" id="PF02518">
    <property type="entry name" value="HATPase_c"/>
    <property type="match status" value="2"/>
</dbReference>
<evidence type="ECO:0000256" key="3">
    <source>
        <dbReference type="ARBA" id="ARBA00012438"/>
    </source>
</evidence>
<dbReference type="AlphaFoldDB" id="A0A927CZ69"/>
<dbReference type="SMART" id="SM00387">
    <property type="entry name" value="HATPase_c"/>
    <property type="match status" value="2"/>
</dbReference>
<feature type="domain" description="Histidine kinase" evidence="13">
    <location>
        <begin position="926"/>
        <end position="1025"/>
    </location>
</feature>
<dbReference type="CDD" id="cd17574">
    <property type="entry name" value="REC_OmpR"/>
    <property type="match status" value="1"/>
</dbReference>
<dbReference type="EMBL" id="JACXSI010000012">
    <property type="protein sequence ID" value="MBD3108029.1"/>
    <property type="molecule type" value="Genomic_DNA"/>
</dbReference>
<dbReference type="InterPro" id="IPR010559">
    <property type="entry name" value="Sig_transdc_His_kin_internal"/>
</dbReference>
<keyword evidence="6" id="KW-0547">Nucleotide-binding</keyword>
<feature type="transmembrane region" description="Helical" evidence="12">
    <location>
        <begin position="370"/>
        <end position="388"/>
    </location>
</feature>
<evidence type="ECO:0000259" key="14">
    <source>
        <dbReference type="PROSITE" id="PS50110"/>
    </source>
</evidence>
<evidence type="ECO:0000259" key="13">
    <source>
        <dbReference type="PROSITE" id="PS50109"/>
    </source>
</evidence>
<dbReference type="InterPro" id="IPR008979">
    <property type="entry name" value="Galactose-bd-like_sf"/>
</dbReference>
<dbReference type="SUPFAM" id="SSF55874">
    <property type="entry name" value="ATPase domain of HSP90 chaperone/DNA topoisomerase II/histidine kinase"/>
    <property type="match status" value="2"/>
</dbReference>
<keyword evidence="7" id="KW-0418">Kinase</keyword>
<comment type="caution">
    <text evidence="15">The sequence shown here is derived from an EMBL/GenBank/DDBJ whole genome shotgun (WGS) entry which is preliminary data.</text>
</comment>
<evidence type="ECO:0000256" key="8">
    <source>
        <dbReference type="ARBA" id="ARBA00022840"/>
    </source>
</evidence>
<dbReference type="Pfam" id="PF00072">
    <property type="entry name" value="Response_reg"/>
    <property type="match status" value="1"/>
</dbReference>
<dbReference type="InterPro" id="IPR036890">
    <property type="entry name" value="HATPase_C_sf"/>
</dbReference>
<proteinExistence type="inferred from homology"/>
<feature type="transmembrane region" description="Helical" evidence="12">
    <location>
        <begin position="312"/>
        <end position="330"/>
    </location>
</feature>
<dbReference type="InterPro" id="IPR011006">
    <property type="entry name" value="CheY-like_superfamily"/>
</dbReference>
<dbReference type="RefSeq" id="WP_190997567.1">
    <property type="nucleotide sequence ID" value="NZ_JACXSI010000012.1"/>
</dbReference>
<comment type="catalytic activity">
    <reaction evidence="1">
        <text>ATP + protein L-histidine = ADP + protein N-phospho-L-histidine.</text>
        <dbReference type="EC" id="2.7.13.3"/>
    </reaction>
</comment>
<dbReference type="GO" id="GO:0000155">
    <property type="term" value="F:phosphorelay sensor kinase activity"/>
    <property type="evidence" value="ECO:0007669"/>
    <property type="project" value="InterPro"/>
</dbReference>
<dbReference type="InterPro" id="IPR036097">
    <property type="entry name" value="HisK_dim/P_sf"/>
</dbReference>
<dbReference type="EC" id="2.7.13.3" evidence="3"/>
<dbReference type="GO" id="GO:0016020">
    <property type="term" value="C:membrane"/>
    <property type="evidence" value="ECO:0007669"/>
    <property type="project" value="InterPro"/>
</dbReference>
<dbReference type="SUPFAM" id="SSF52172">
    <property type="entry name" value="CheY-like"/>
    <property type="match status" value="1"/>
</dbReference>
<dbReference type="PANTHER" id="PTHR43547">
    <property type="entry name" value="TWO-COMPONENT HISTIDINE KINASE"/>
    <property type="match status" value="1"/>
</dbReference>
<feature type="modified residue" description="4-aspartylphosphate" evidence="11">
    <location>
        <position position="749"/>
    </location>
</feature>
<sequence length="1025" mass="116308">MRIEGFVDKCRIKESIMEKRKLILITGVFLIIITGLRLSWIMYHSKSEFPHAEAGVLDLRGVDVLGSKSVPLDGEWSFYDEKFIESGKTADSEPVYLTVPGLWSKEERNQNYFGYGTYRLLILLDDDSEQTYSMYFKDLSTSSKVFINGELVTERGSLSESADGFMPDNKPFQIEFESTSNQIEIAVQVANFIDPRYGGIKESIVLGSSGTIVRDQFLGYSLQIVAAVVFLLHGIYSLFIYFVFKRRKEVLFLALSFFSIAIATIADDNKILYYMFPSLTYEHWTVIILLAYITASLFLVHSFRSVILKQKILISYTLFCTLYSVSIFVMPLDVTLYNMRLFLLAIFIFPAIVISFVTVKMVLSGKRGTIFLFLLIVSIGSSSVWGILKNTGWLNISNYPYLPLELIVAVILFAVYWFKYFFHVSEDNRQYAEKMEQIDKRKDEFLVHTSHELRNPLHGIINMAQEIIDEENKNLDYDTKANLQLLVTVAKRMSMLLNELIDLSNIKEGRIQLKLRSIHLASVVSGVLDMLRFMKEGKKIEFFCDIPEGFPNVKADENRLLQILFNLLHNALKFTEEGTIMITSEVRKKQAVITVKDEGIGIDAKSIKKIFQPYEQGGTQNSNLAEGLGLGLSICKELVELHGGTITVQSVVNQGSSFIFTLPLANEEERTVAEENIVDFRLPDRVAEMETAVTMHGERARIFIVDDDPVNLKIMKQILSGQYDISTSSSGKEALKLLNKGKWDLVISDVMMPNMSGYELTMKIRERYSITELPILLLTARRRPEDVQSGFLAGANDYVAKPVDKMELVARVQALTFLKDSISERIRMESAWLQAQIEPHFLYNTLNTIAALSDIDSSKMITLLHEFGKYLRTSFDGRNLNKLIPLQEELELVRSYIYIEQARFGSRLNIEWNIDEKLDVQVPPLAIQTLTENAIKHGVLKRPQGGTVKIEAIDYGEWVKISIIDDGIGIADDSLNHLLKKKSEQDRGIGLLNTDNRLKQLFGQGVTISSELSVGTSVSFQVPKE</sequence>
<dbReference type="Pfam" id="PF06580">
    <property type="entry name" value="His_kinase"/>
    <property type="match status" value="1"/>
</dbReference>
<dbReference type="PRINTS" id="PR00344">
    <property type="entry name" value="BCTRLSENSOR"/>
</dbReference>
<dbReference type="CDD" id="cd16922">
    <property type="entry name" value="HATPase_EvgS-ArcB-TorS-like"/>
    <property type="match status" value="1"/>
</dbReference>
<dbReference type="PANTHER" id="PTHR43547:SF2">
    <property type="entry name" value="HYBRID SIGNAL TRANSDUCTION HISTIDINE KINASE C"/>
    <property type="match status" value="1"/>
</dbReference>
<feature type="transmembrane region" description="Helical" evidence="12">
    <location>
        <begin position="400"/>
        <end position="422"/>
    </location>
</feature>
<dbReference type="Gene3D" id="1.10.287.130">
    <property type="match status" value="1"/>
</dbReference>
<dbReference type="InterPro" id="IPR001789">
    <property type="entry name" value="Sig_transdc_resp-reg_receiver"/>
</dbReference>
<protein>
    <recommendedName>
        <fullName evidence="10">Circadian input-output histidine kinase CikA</fullName>
        <ecNumber evidence="3">2.7.13.3</ecNumber>
    </recommendedName>
</protein>
<dbReference type="InterPro" id="IPR003661">
    <property type="entry name" value="HisK_dim/P_dom"/>
</dbReference>
<dbReference type="InterPro" id="IPR004358">
    <property type="entry name" value="Sig_transdc_His_kin-like_C"/>
</dbReference>
<feature type="transmembrane region" description="Helical" evidence="12">
    <location>
        <begin position="281"/>
        <end position="300"/>
    </location>
</feature>
<dbReference type="PROSITE" id="PS50109">
    <property type="entry name" value="HIS_KIN"/>
    <property type="match status" value="2"/>
</dbReference>
<feature type="domain" description="Histidine kinase" evidence="13">
    <location>
        <begin position="448"/>
        <end position="666"/>
    </location>
</feature>
<dbReference type="InterPro" id="IPR003594">
    <property type="entry name" value="HATPase_dom"/>
</dbReference>
<organism evidence="15 16">
    <name type="scientific">Peribacillus faecalis</name>
    <dbReference type="NCBI Taxonomy" id="2772559"/>
    <lineage>
        <taxon>Bacteria</taxon>
        <taxon>Bacillati</taxon>
        <taxon>Bacillota</taxon>
        <taxon>Bacilli</taxon>
        <taxon>Bacillales</taxon>
        <taxon>Bacillaceae</taxon>
        <taxon>Peribacillus</taxon>
    </lineage>
</organism>
<dbReference type="Gene3D" id="3.30.565.10">
    <property type="entry name" value="Histidine kinase-like ATPase, C-terminal domain"/>
    <property type="match status" value="2"/>
</dbReference>
<evidence type="ECO:0000256" key="11">
    <source>
        <dbReference type="PROSITE-ProRule" id="PRU00169"/>
    </source>
</evidence>
<keyword evidence="9" id="KW-0902">Two-component regulatory system</keyword>
<keyword evidence="8" id="KW-0067">ATP-binding</keyword>
<evidence type="ECO:0000313" key="15">
    <source>
        <dbReference type="EMBL" id="MBD3108029.1"/>
    </source>
</evidence>
<evidence type="ECO:0000256" key="5">
    <source>
        <dbReference type="ARBA" id="ARBA00022679"/>
    </source>
</evidence>
<dbReference type="InterPro" id="IPR005467">
    <property type="entry name" value="His_kinase_dom"/>
</dbReference>
<dbReference type="FunFam" id="3.30.565.10:FF:000010">
    <property type="entry name" value="Sensor histidine kinase RcsC"/>
    <property type="match status" value="1"/>
</dbReference>
<gene>
    <name evidence="15" type="ORF">IEO70_06585</name>
</gene>
<evidence type="ECO:0000256" key="7">
    <source>
        <dbReference type="ARBA" id="ARBA00022777"/>
    </source>
</evidence>
<keyword evidence="4 11" id="KW-0597">Phosphoprotein</keyword>
<feature type="transmembrane region" description="Helical" evidence="12">
    <location>
        <begin position="342"/>
        <end position="363"/>
    </location>
</feature>